<dbReference type="EMBL" id="CASHTH010002976">
    <property type="protein sequence ID" value="CAI8038114.1"/>
    <property type="molecule type" value="Genomic_DNA"/>
</dbReference>
<evidence type="ECO:0000256" key="3">
    <source>
        <dbReference type="ARBA" id="ARBA00023015"/>
    </source>
</evidence>
<evidence type="ECO:0000256" key="6">
    <source>
        <dbReference type="SAM" id="MobiDB-lite"/>
    </source>
</evidence>
<keyword evidence="3" id="KW-0805">Transcription regulation</keyword>
<comment type="caution">
    <text evidence="8">The sequence shown here is derived from an EMBL/GenBank/DDBJ whole genome shotgun (WGS) entry which is preliminary data.</text>
</comment>
<dbReference type="GO" id="GO:0005524">
    <property type="term" value="F:ATP binding"/>
    <property type="evidence" value="ECO:0007669"/>
    <property type="project" value="UniProtKB-KW"/>
</dbReference>
<dbReference type="InterPro" id="IPR027417">
    <property type="entry name" value="P-loop_NTPase"/>
</dbReference>
<dbReference type="PANTHER" id="PTHR32071:SF117">
    <property type="entry name" value="PTS-DEPENDENT DIHYDROXYACETONE KINASE OPERON REGULATORY PROTEIN-RELATED"/>
    <property type="match status" value="1"/>
</dbReference>
<evidence type="ECO:0000313" key="8">
    <source>
        <dbReference type="EMBL" id="CAI8038114.1"/>
    </source>
</evidence>
<dbReference type="SUPFAM" id="SSF46689">
    <property type="entry name" value="Homeodomain-like"/>
    <property type="match status" value="1"/>
</dbReference>
<keyword evidence="9" id="KW-1185">Reference proteome</keyword>
<feature type="domain" description="Sigma-54 factor interaction" evidence="7">
    <location>
        <begin position="1"/>
        <end position="166"/>
    </location>
</feature>
<reference evidence="8" key="1">
    <citation type="submission" date="2023-03" db="EMBL/GenBank/DDBJ databases">
        <authorList>
            <person name="Steffen K."/>
            <person name="Cardenas P."/>
        </authorList>
    </citation>
    <scope>NUCLEOTIDE SEQUENCE</scope>
</reference>
<dbReference type="InterPro" id="IPR025944">
    <property type="entry name" value="Sigma_54_int_dom_CS"/>
</dbReference>
<evidence type="ECO:0000256" key="1">
    <source>
        <dbReference type="ARBA" id="ARBA00022741"/>
    </source>
</evidence>
<dbReference type="SUPFAM" id="SSF52540">
    <property type="entry name" value="P-loop containing nucleoside triphosphate hydrolases"/>
    <property type="match status" value="1"/>
</dbReference>
<dbReference type="Pfam" id="PF00158">
    <property type="entry name" value="Sigma54_activat"/>
    <property type="match status" value="1"/>
</dbReference>
<dbReference type="Pfam" id="PF25601">
    <property type="entry name" value="AAA_lid_14"/>
    <property type="match status" value="1"/>
</dbReference>
<dbReference type="Gene3D" id="1.10.8.60">
    <property type="match status" value="1"/>
</dbReference>
<keyword evidence="5" id="KW-0804">Transcription</keyword>
<evidence type="ECO:0000259" key="7">
    <source>
        <dbReference type="PROSITE" id="PS50045"/>
    </source>
</evidence>
<organism evidence="8 9">
    <name type="scientific">Geodia barretti</name>
    <name type="common">Barrett's horny sponge</name>
    <dbReference type="NCBI Taxonomy" id="519541"/>
    <lineage>
        <taxon>Eukaryota</taxon>
        <taxon>Metazoa</taxon>
        <taxon>Porifera</taxon>
        <taxon>Demospongiae</taxon>
        <taxon>Heteroscleromorpha</taxon>
        <taxon>Tetractinellida</taxon>
        <taxon>Astrophorina</taxon>
        <taxon>Geodiidae</taxon>
        <taxon>Geodia</taxon>
    </lineage>
</organism>
<dbReference type="GO" id="GO:0003677">
    <property type="term" value="F:DNA binding"/>
    <property type="evidence" value="ECO:0007669"/>
    <property type="project" value="UniProtKB-KW"/>
</dbReference>
<proteinExistence type="predicted"/>
<accession>A0AA35SYP2</accession>
<protein>
    <submittedName>
        <fullName evidence="8">Regulatory protein AtoC</fullName>
    </submittedName>
</protein>
<dbReference type="InterPro" id="IPR058031">
    <property type="entry name" value="AAA_lid_NorR"/>
</dbReference>
<evidence type="ECO:0000256" key="4">
    <source>
        <dbReference type="ARBA" id="ARBA00023125"/>
    </source>
</evidence>
<name>A0AA35SYP2_GEOBA</name>
<dbReference type="AlphaFoldDB" id="A0AA35SYP2"/>
<dbReference type="PANTHER" id="PTHR32071">
    <property type="entry name" value="TRANSCRIPTIONAL REGULATORY PROTEIN"/>
    <property type="match status" value="1"/>
</dbReference>
<gene>
    <name evidence="8" type="ORF">GBAR_LOCUS21258</name>
</gene>
<feature type="region of interest" description="Disordered" evidence="6">
    <location>
        <begin position="1"/>
        <end position="23"/>
    </location>
</feature>
<keyword evidence="2" id="KW-0067">ATP-binding</keyword>
<dbReference type="Gene3D" id="3.40.50.300">
    <property type="entry name" value="P-loop containing nucleotide triphosphate hydrolases"/>
    <property type="match status" value="1"/>
</dbReference>
<dbReference type="GO" id="GO:0006355">
    <property type="term" value="P:regulation of DNA-templated transcription"/>
    <property type="evidence" value="ECO:0007669"/>
    <property type="project" value="InterPro"/>
</dbReference>
<evidence type="ECO:0000256" key="2">
    <source>
        <dbReference type="ARBA" id="ARBA00022840"/>
    </source>
</evidence>
<dbReference type="Gene3D" id="1.10.10.60">
    <property type="entry name" value="Homeodomain-like"/>
    <property type="match status" value="1"/>
</dbReference>
<dbReference type="InterPro" id="IPR009057">
    <property type="entry name" value="Homeodomain-like_sf"/>
</dbReference>
<keyword evidence="1" id="KW-0547">Nucleotide-binding</keyword>
<evidence type="ECO:0000313" key="9">
    <source>
        <dbReference type="Proteomes" id="UP001174909"/>
    </source>
</evidence>
<dbReference type="PROSITE" id="PS00688">
    <property type="entry name" value="SIGMA54_INTERACT_3"/>
    <property type="match status" value="1"/>
</dbReference>
<dbReference type="InterPro" id="IPR002078">
    <property type="entry name" value="Sigma_54_int"/>
</dbReference>
<dbReference type="PROSITE" id="PS50045">
    <property type="entry name" value="SIGMA54_INTERACT_4"/>
    <property type="match status" value="1"/>
</dbReference>
<sequence>MDAELFGRAADDPPATGAEHRAGRLERADGGTILLDAVGDLSAETQAKLLGVLQHGRIYPVGSGDARTVDTRIIASSDLDLESLVERAAFRRDLFYRLNVMPIYLPPLRERPDDIVALANHFLKRSCAISDRGKLKFTASALAALREHSWPGNVRELANAVERAVVAADSAIGAQHLGLGTDLRDQARDAYHGESLKEAVRGYKRRFIHGALESHGWNQTTTARSLAIQRTYLSRLIKELEISNR</sequence>
<keyword evidence="4" id="KW-0238">DNA-binding</keyword>
<dbReference type="Proteomes" id="UP001174909">
    <property type="component" value="Unassembled WGS sequence"/>
</dbReference>
<evidence type="ECO:0000256" key="5">
    <source>
        <dbReference type="ARBA" id="ARBA00023163"/>
    </source>
</evidence>